<evidence type="ECO:0000313" key="1">
    <source>
        <dbReference type="EMBL" id="GAA2140754.1"/>
    </source>
</evidence>
<dbReference type="EMBL" id="BAAAMR010000031">
    <property type="protein sequence ID" value="GAA2140754.1"/>
    <property type="molecule type" value="Genomic_DNA"/>
</dbReference>
<proteinExistence type="predicted"/>
<name>A0ABP5L4S1_9ACTN</name>
<comment type="caution">
    <text evidence="1">The sequence shown here is derived from an EMBL/GenBank/DDBJ whole genome shotgun (WGS) entry which is preliminary data.</text>
</comment>
<keyword evidence="2" id="KW-1185">Reference proteome</keyword>
<reference evidence="2" key="1">
    <citation type="journal article" date="2019" name="Int. J. Syst. Evol. Microbiol.">
        <title>The Global Catalogue of Microorganisms (GCM) 10K type strain sequencing project: providing services to taxonomists for standard genome sequencing and annotation.</title>
        <authorList>
            <consortium name="The Broad Institute Genomics Platform"/>
            <consortium name="The Broad Institute Genome Sequencing Center for Infectious Disease"/>
            <person name="Wu L."/>
            <person name="Ma J."/>
        </authorList>
    </citation>
    <scope>NUCLEOTIDE SEQUENCE [LARGE SCALE GENOMIC DNA]</scope>
    <source>
        <strain evidence="2">JCM 13850</strain>
    </source>
</reference>
<organism evidence="1 2">
    <name type="scientific">Actinomadura napierensis</name>
    <dbReference type="NCBI Taxonomy" id="267854"/>
    <lineage>
        <taxon>Bacteria</taxon>
        <taxon>Bacillati</taxon>
        <taxon>Actinomycetota</taxon>
        <taxon>Actinomycetes</taxon>
        <taxon>Streptosporangiales</taxon>
        <taxon>Thermomonosporaceae</taxon>
        <taxon>Actinomadura</taxon>
    </lineage>
</organism>
<dbReference type="Proteomes" id="UP001501020">
    <property type="component" value="Unassembled WGS sequence"/>
</dbReference>
<evidence type="ECO:0000313" key="2">
    <source>
        <dbReference type="Proteomes" id="UP001501020"/>
    </source>
</evidence>
<sequence>MFRANMPRDAIGTDPHELLDDATDLGLPLPGLGVTGGALTPESLDERHLLVPLAG</sequence>
<gene>
    <name evidence="1" type="ORF">GCM10009727_37980</name>
</gene>
<accession>A0ABP5L4S1</accession>
<protein>
    <submittedName>
        <fullName evidence="1">Uncharacterized protein</fullName>
    </submittedName>
</protein>